<reference evidence="2 3" key="1">
    <citation type="submission" date="2015-09" db="EMBL/GenBank/DDBJ databases">
        <title>A metagenomics-based metabolic model of nitrate-dependent anaerobic oxidation of methane by Methanoperedens-like archaea.</title>
        <authorList>
            <person name="Arshad A."/>
            <person name="Speth D.R."/>
            <person name="De Graaf R.M."/>
            <person name="Op Den Camp H.J."/>
            <person name="Jetten M.S."/>
            <person name="Welte C.U."/>
        </authorList>
    </citation>
    <scope>NUCLEOTIDE SEQUENCE [LARGE SCALE GENOMIC DNA]</scope>
</reference>
<dbReference type="GO" id="GO:0016787">
    <property type="term" value="F:hydrolase activity"/>
    <property type="evidence" value="ECO:0007669"/>
    <property type="project" value="UniProtKB-KW"/>
</dbReference>
<dbReference type="Proteomes" id="UP000050360">
    <property type="component" value="Unassembled WGS sequence"/>
</dbReference>
<dbReference type="InterPro" id="IPR035093">
    <property type="entry name" value="RelE/ParE_toxin_dom_sf"/>
</dbReference>
<proteinExistence type="predicted"/>
<gene>
    <name evidence="2" type="primary">relE3</name>
    <name evidence="2" type="ORF">MPEBLZ_02350</name>
</gene>
<protein>
    <submittedName>
        <fullName evidence="2">Toxin RelE3</fullName>
        <ecNumber evidence="2">3.1.-.-</ecNumber>
    </submittedName>
</protein>
<accession>A0A0P8CJI4</accession>
<dbReference type="PANTHER" id="PTHR38813:SF1">
    <property type="entry name" value="TOXIN RELE1-RELATED"/>
    <property type="match status" value="1"/>
</dbReference>
<evidence type="ECO:0000313" key="2">
    <source>
        <dbReference type="EMBL" id="KPQ43091.1"/>
    </source>
</evidence>
<evidence type="ECO:0000256" key="1">
    <source>
        <dbReference type="ARBA" id="ARBA00022649"/>
    </source>
</evidence>
<dbReference type="InterPro" id="IPR052747">
    <property type="entry name" value="TA_system_RelE_toxin"/>
</dbReference>
<dbReference type="PANTHER" id="PTHR38813">
    <property type="match status" value="1"/>
</dbReference>
<organism evidence="2 3">
    <name type="scientific">Candidatus Methanoperedens nitratireducens</name>
    <dbReference type="NCBI Taxonomy" id="1392998"/>
    <lineage>
        <taxon>Archaea</taxon>
        <taxon>Methanobacteriati</taxon>
        <taxon>Methanobacteriota</taxon>
        <taxon>Stenosarchaea group</taxon>
        <taxon>Methanomicrobia</taxon>
        <taxon>Methanosarcinales</taxon>
        <taxon>ANME-2 cluster</taxon>
        <taxon>Candidatus Methanoperedentaceae</taxon>
        <taxon>Candidatus Methanoperedens</taxon>
    </lineage>
</organism>
<dbReference type="Pfam" id="PF05016">
    <property type="entry name" value="ParE_toxin"/>
    <property type="match status" value="1"/>
</dbReference>
<dbReference type="Gene3D" id="3.30.2310.20">
    <property type="entry name" value="RelE-like"/>
    <property type="match status" value="1"/>
</dbReference>
<keyword evidence="2" id="KW-0378">Hydrolase</keyword>
<dbReference type="SUPFAM" id="SSF143011">
    <property type="entry name" value="RelE-like"/>
    <property type="match status" value="1"/>
</dbReference>
<dbReference type="EC" id="3.1.-.-" evidence="2"/>
<evidence type="ECO:0000313" key="3">
    <source>
        <dbReference type="Proteomes" id="UP000050360"/>
    </source>
</evidence>
<keyword evidence="1" id="KW-1277">Toxin-antitoxin system</keyword>
<dbReference type="InterPro" id="IPR007712">
    <property type="entry name" value="RelE/ParE_toxin"/>
</dbReference>
<comment type="caution">
    <text evidence="2">The sequence shown here is derived from an EMBL/GenBank/DDBJ whole genome shotgun (WGS) entry which is preliminary data.</text>
</comment>
<name>A0A0P8CJI4_9EURY</name>
<dbReference type="AlphaFoldDB" id="A0A0P8CJI4"/>
<sequence length="95" mass="11257">MSRDTTPFEVLIDERVEKDLEKVPKHVVEKFLKLLDEFEKNPIRPRSGFDVKPMEGYPGNTYRLRIGKYRVLFAVDHEVKKVRITSVQYRGDAYK</sequence>
<dbReference type="EMBL" id="LKCM01000180">
    <property type="protein sequence ID" value="KPQ43091.1"/>
    <property type="molecule type" value="Genomic_DNA"/>
</dbReference>